<dbReference type="Pfam" id="PF07642">
    <property type="entry name" value="BBP2"/>
    <property type="match status" value="1"/>
</dbReference>
<gene>
    <name evidence="2" type="ORF">ACFSJU_00780</name>
</gene>
<dbReference type="Proteomes" id="UP001597387">
    <property type="component" value="Unassembled WGS sequence"/>
</dbReference>
<evidence type="ECO:0000313" key="3">
    <source>
        <dbReference type="Proteomes" id="UP001597387"/>
    </source>
</evidence>
<name>A0ABW4ZFU7_9SPHI</name>
<evidence type="ECO:0000256" key="1">
    <source>
        <dbReference type="SAM" id="SignalP"/>
    </source>
</evidence>
<keyword evidence="1" id="KW-0732">Signal</keyword>
<dbReference type="SUPFAM" id="SSF56935">
    <property type="entry name" value="Porins"/>
    <property type="match status" value="1"/>
</dbReference>
<dbReference type="EMBL" id="JBHUHZ010000001">
    <property type="protein sequence ID" value="MFD2160908.1"/>
    <property type="molecule type" value="Genomic_DNA"/>
</dbReference>
<accession>A0ABW4ZFU7</accession>
<feature type="signal peptide" evidence="1">
    <location>
        <begin position="1"/>
        <end position="19"/>
    </location>
</feature>
<comment type="caution">
    <text evidence="2">The sequence shown here is derived from an EMBL/GenBank/DDBJ whole genome shotgun (WGS) entry which is preliminary data.</text>
</comment>
<dbReference type="RefSeq" id="WP_255905139.1">
    <property type="nucleotide sequence ID" value="NZ_JAFMZO010000005.1"/>
</dbReference>
<reference evidence="3" key="1">
    <citation type="journal article" date="2019" name="Int. J. Syst. Evol. Microbiol.">
        <title>The Global Catalogue of Microorganisms (GCM) 10K type strain sequencing project: providing services to taxonomists for standard genome sequencing and annotation.</title>
        <authorList>
            <consortium name="The Broad Institute Genomics Platform"/>
            <consortium name="The Broad Institute Genome Sequencing Center for Infectious Disease"/>
            <person name="Wu L."/>
            <person name="Ma J."/>
        </authorList>
    </citation>
    <scope>NUCLEOTIDE SEQUENCE [LARGE SCALE GENOMIC DNA]</scope>
    <source>
        <strain evidence="3">KCTC 42217</strain>
    </source>
</reference>
<dbReference type="InterPro" id="IPR011486">
    <property type="entry name" value="BBP2"/>
</dbReference>
<feature type="chain" id="PRO_5045811986" evidence="1">
    <location>
        <begin position="20"/>
        <end position="367"/>
    </location>
</feature>
<proteinExistence type="predicted"/>
<evidence type="ECO:0000313" key="2">
    <source>
        <dbReference type="EMBL" id="MFD2160908.1"/>
    </source>
</evidence>
<sequence>MFRKLLSLIALAGVSYANAQDSASVSAPLTISGSVDAYYKYDFSGYKPGNIGYRAENGYSGTSFATENNSISLGMIDVALKKTTGKASFVGEVSFGPRGQYQSIPNGNFDEDNAENSFNIQNLYATYAFTDRFSVTAGYMGTFVGYEVISPVGNYNYSTSYLFTNGPFQNAGIKANFSLSSKVGVMVGLFNDWNTYQDFNGVSHFGAQLALTPIEGWSAYLNVLTGQANGGNDTYGSGTVLDLTTAYQITDRFKLGLNAADYSMPDDLGGYSGIALYPQVSVTNGFSLGLRGEYFKWKDVTEDDVTIEGTSFSAITLSSNLKSGGLTFIPEIRFDNASENVFFKKNTSLGADTKSASQFSLAVVYAF</sequence>
<protein>
    <submittedName>
        <fullName evidence="2">Porin</fullName>
    </submittedName>
</protein>
<organism evidence="2 3">
    <name type="scientific">Paradesertivirga mongoliensis</name>
    <dbReference type="NCBI Taxonomy" id="2100740"/>
    <lineage>
        <taxon>Bacteria</taxon>
        <taxon>Pseudomonadati</taxon>
        <taxon>Bacteroidota</taxon>
        <taxon>Sphingobacteriia</taxon>
        <taxon>Sphingobacteriales</taxon>
        <taxon>Sphingobacteriaceae</taxon>
        <taxon>Paradesertivirga</taxon>
    </lineage>
</organism>
<keyword evidence="3" id="KW-1185">Reference proteome</keyword>